<dbReference type="GO" id="GO:0003676">
    <property type="term" value="F:nucleic acid binding"/>
    <property type="evidence" value="ECO:0007669"/>
    <property type="project" value="InterPro"/>
</dbReference>
<dbReference type="PANTHER" id="PTHR46060:SF3">
    <property type="entry name" value="PROTEIN GVQW3"/>
    <property type="match status" value="1"/>
</dbReference>
<proteinExistence type="predicted"/>
<reference evidence="3" key="1">
    <citation type="submission" date="2017-02" db="UniProtKB">
        <authorList>
            <consortium name="WormBaseParasite"/>
        </authorList>
    </citation>
    <scope>IDENTIFICATION</scope>
</reference>
<dbReference type="STRING" id="6290.A0A0N4VRX8"/>
<protein>
    <submittedName>
        <fullName evidence="3">Methyltransferase</fullName>
    </submittedName>
</protein>
<gene>
    <name evidence="1" type="ORF">HPLM_LOCUS31</name>
</gene>
<evidence type="ECO:0000313" key="1">
    <source>
        <dbReference type="EMBL" id="VDO04147.1"/>
    </source>
</evidence>
<dbReference type="InterPro" id="IPR036397">
    <property type="entry name" value="RNaseH_sf"/>
</dbReference>
<dbReference type="WBParaSite" id="HPLM_0000003001-mRNA-1">
    <property type="protein sequence ID" value="HPLM_0000003001-mRNA-1"/>
    <property type="gene ID" value="HPLM_0000003001"/>
</dbReference>
<dbReference type="InterPro" id="IPR052709">
    <property type="entry name" value="Transposase-MT_Hybrid"/>
</dbReference>
<sequence>MAHPPCSPDLTPTDYHLLLSLSDQPKNKKFDYVNQLETYIDEFSNSESQEFYASRNHKLPGEWQYLVDKDGAYIC</sequence>
<name>A0A0N4VRX8_HAEPC</name>
<reference evidence="1 2" key="2">
    <citation type="submission" date="2018-11" db="EMBL/GenBank/DDBJ databases">
        <authorList>
            <consortium name="Pathogen Informatics"/>
        </authorList>
    </citation>
    <scope>NUCLEOTIDE SEQUENCE [LARGE SCALE GENOMIC DNA]</scope>
    <source>
        <strain evidence="1 2">MHpl1</strain>
    </source>
</reference>
<dbReference type="OMA" id="DNACLYA"/>
<dbReference type="PANTHER" id="PTHR46060">
    <property type="entry name" value="MARINER MOS1 TRANSPOSASE-LIKE PROTEIN"/>
    <property type="match status" value="1"/>
</dbReference>
<evidence type="ECO:0000313" key="2">
    <source>
        <dbReference type="Proteomes" id="UP000268014"/>
    </source>
</evidence>
<keyword evidence="2" id="KW-1185">Reference proteome</keyword>
<dbReference type="Proteomes" id="UP000268014">
    <property type="component" value="Unassembled WGS sequence"/>
</dbReference>
<accession>A0A0N4VRX8</accession>
<dbReference type="AlphaFoldDB" id="A0A0N4VRX8"/>
<evidence type="ECO:0000313" key="3">
    <source>
        <dbReference type="WBParaSite" id="HPLM_0000003001-mRNA-1"/>
    </source>
</evidence>
<dbReference type="Gene3D" id="3.30.420.10">
    <property type="entry name" value="Ribonuclease H-like superfamily/Ribonuclease H"/>
    <property type="match status" value="1"/>
</dbReference>
<dbReference type="OrthoDB" id="5847583at2759"/>
<dbReference type="EMBL" id="UZAF01000013">
    <property type="protein sequence ID" value="VDO04147.1"/>
    <property type="molecule type" value="Genomic_DNA"/>
</dbReference>
<organism evidence="3">
    <name type="scientific">Haemonchus placei</name>
    <name type="common">Barber's pole worm</name>
    <dbReference type="NCBI Taxonomy" id="6290"/>
    <lineage>
        <taxon>Eukaryota</taxon>
        <taxon>Metazoa</taxon>
        <taxon>Ecdysozoa</taxon>
        <taxon>Nematoda</taxon>
        <taxon>Chromadorea</taxon>
        <taxon>Rhabditida</taxon>
        <taxon>Rhabditina</taxon>
        <taxon>Rhabditomorpha</taxon>
        <taxon>Strongyloidea</taxon>
        <taxon>Trichostrongylidae</taxon>
        <taxon>Haemonchus</taxon>
    </lineage>
</organism>